<protein>
    <submittedName>
        <fullName evidence="1">Uncharacterized protein</fullName>
    </submittedName>
</protein>
<name>A0ABT4ACW5_9BACT</name>
<gene>
    <name evidence="1" type="ORF">OV287_34090</name>
</gene>
<dbReference type="EMBL" id="JAPNKA010000001">
    <property type="protein sequence ID" value="MCY1079501.1"/>
    <property type="molecule type" value="Genomic_DNA"/>
</dbReference>
<organism evidence="1 2">
    <name type="scientific">Archangium lansingense</name>
    <dbReference type="NCBI Taxonomy" id="2995310"/>
    <lineage>
        <taxon>Bacteria</taxon>
        <taxon>Pseudomonadati</taxon>
        <taxon>Myxococcota</taxon>
        <taxon>Myxococcia</taxon>
        <taxon>Myxococcales</taxon>
        <taxon>Cystobacterineae</taxon>
        <taxon>Archangiaceae</taxon>
        <taxon>Archangium</taxon>
    </lineage>
</organism>
<dbReference type="RefSeq" id="WP_267538217.1">
    <property type="nucleotide sequence ID" value="NZ_JAPNKA010000001.1"/>
</dbReference>
<accession>A0ABT4ACW5</accession>
<proteinExistence type="predicted"/>
<evidence type="ECO:0000313" key="2">
    <source>
        <dbReference type="Proteomes" id="UP001207654"/>
    </source>
</evidence>
<dbReference type="Proteomes" id="UP001207654">
    <property type="component" value="Unassembled WGS sequence"/>
</dbReference>
<keyword evidence="2" id="KW-1185">Reference proteome</keyword>
<sequence>MDNPFLASQGLQNYLTSFSTRARRAQIIRLSDSLEALQQATLLRRDLTARLIDLVREVGKVKEFGLDVTGMTLLGIANTQVSSGSWRISLLFRQRATWVSPVETKVVARENISLLSLVNDPIRRAQVLGRISDEPENLRRALSQSRFRWVESDYFATAIRHLENTRTLLQELERRMRNRVSSVESYRKTLVKIEGYWTELDKRLKVVDGEVAEARQDVTVGRALLAEEVVRIDRVNQRRRQVLEQHVPFLVFQRPRQGDLTLDSRSRLLDPGLVEDLLPEVFASTTAAPPELLSYTELLRDSPLKWFSLAQQLLRGLDRLEFIQRTYVRAQARAVQRIPIRVPTYLGYGLTSHALGLSRLLSAREDVIARSRLSFVQYYQPAILETRTWLELQQSAREHLSLGDLIDTSHGRPDVGRDAATELDRISKVATGLYQRFGGVPPAIRLEWAEQMSQYDVPVDLHDLSRLPQWDQLEGTDRREMQTLVDWLFQRVVSTEPEAVSLMNDLVRVCMLLASHAPVNELLSGHVSKPTVAKVGGTIELAVDPARVRIGMNVMVRSGDQTVEAVVEDLSSGVAKARVLSASAATVHLQEKASARFADPSRGPGAFTGYAW</sequence>
<comment type="caution">
    <text evidence="1">The sequence shown here is derived from an EMBL/GenBank/DDBJ whole genome shotgun (WGS) entry which is preliminary data.</text>
</comment>
<reference evidence="1 2" key="1">
    <citation type="submission" date="2022-11" db="EMBL/GenBank/DDBJ databases">
        <title>Minimal conservation of predation-associated metabolite biosynthetic gene clusters underscores biosynthetic potential of Myxococcota including descriptions for ten novel species: Archangium lansinium sp. nov., Myxococcus landrumus sp. nov., Nannocystis bai.</title>
        <authorList>
            <person name="Ahearne A."/>
            <person name="Stevens C."/>
            <person name="Phillips K."/>
        </authorList>
    </citation>
    <scope>NUCLEOTIDE SEQUENCE [LARGE SCALE GENOMIC DNA]</scope>
    <source>
        <strain evidence="1 2">MIWBW</strain>
    </source>
</reference>
<evidence type="ECO:0000313" key="1">
    <source>
        <dbReference type="EMBL" id="MCY1079501.1"/>
    </source>
</evidence>